<dbReference type="Pfam" id="PF12245">
    <property type="entry name" value="Big_3_2"/>
    <property type="match status" value="1"/>
</dbReference>
<dbReference type="RefSeq" id="WP_145778128.1">
    <property type="nucleotide sequence ID" value="NZ_VIWZ01000001.1"/>
</dbReference>
<evidence type="ECO:0000313" key="4">
    <source>
        <dbReference type="Proteomes" id="UP000317685"/>
    </source>
</evidence>
<accession>A0A561VT34</accession>
<name>A0A561VT34_9ACTN</name>
<reference evidence="3 4" key="1">
    <citation type="submission" date="2019-06" db="EMBL/GenBank/DDBJ databases">
        <title>Sequencing the genomes of 1000 actinobacteria strains.</title>
        <authorList>
            <person name="Klenk H.-P."/>
        </authorList>
    </citation>
    <scope>NUCLEOTIDE SEQUENCE [LARGE SCALE GENOMIC DNA]</scope>
    <source>
        <strain evidence="3 4">DSM 45885</strain>
    </source>
</reference>
<evidence type="ECO:0000259" key="2">
    <source>
        <dbReference type="Pfam" id="PF12245"/>
    </source>
</evidence>
<dbReference type="AlphaFoldDB" id="A0A561VT34"/>
<keyword evidence="1" id="KW-0732">Signal</keyword>
<protein>
    <recommendedName>
        <fullName evidence="2">Ig-like domain-containing protein</fullName>
    </recommendedName>
</protein>
<proteinExistence type="predicted"/>
<dbReference type="Proteomes" id="UP000317685">
    <property type="component" value="Unassembled WGS sequence"/>
</dbReference>
<evidence type="ECO:0000313" key="3">
    <source>
        <dbReference type="EMBL" id="TWG14740.1"/>
    </source>
</evidence>
<keyword evidence="4" id="KW-1185">Reference proteome</keyword>
<organism evidence="3 4">
    <name type="scientific">Micromonospora taraxaci</name>
    <dbReference type="NCBI Taxonomy" id="1316803"/>
    <lineage>
        <taxon>Bacteria</taxon>
        <taxon>Bacillati</taxon>
        <taxon>Actinomycetota</taxon>
        <taxon>Actinomycetes</taxon>
        <taxon>Micromonosporales</taxon>
        <taxon>Micromonosporaceae</taxon>
        <taxon>Micromonospora</taxon>
    </lineage>
</organism>
<gene>
    <name evidence="3" type="ORF">FHU34_1136</name>
</gene>
<feature type="chain" id="PRO_5022242790" description="Ig-like domain-containing protein" evidence="1">
    <location>
        <begin position="29"/>
        <end position="528"/>
    </location>
</feature>
<feature type="signal peptide" evidence="1">
    <location>
        <begin position="1"/>
        <end position="28"/>
    </location>
</feature>
<evidence type="ECO:0000256" key="1">
    <source>
        <dbReference type="SAM" id="SignalP"/>
    </source>
</evidence>
<dbReference type="EMBL" id="VIWZ01000001">
    <property type="protein sequence ID" value="TWG14740.1"/>
    <property type="molecule type" value="Genomic_DNA"/>
</dbReference>
<comment type="caution">
    <text evidence="3">The sequence shown here is derived from an EMBL/GenBank/DDBJ whole genome shotgun (WGS) entry which is preliminary data.</text>
</comment>
<dbReference type="GeneID" id="300125695"/>
<feature type="domain" description="Ig-like" evidence="2">
    <location>
        <begin position="440"/>
        <end position="504"/>
    </location>
</feature>
<dbReference type="InterPro" id="IPR022038">
    <property type="entry name" value="Ig-like_bact"/>
</dbReference>
<sequence length="528" mass="55896">MKPWHLRSLVATVAVAAIALSITSPAVAAPATSPVLDIASIAIDSTQVDVTENYATVNLNWTITNRSTKARGISGAVELRQFAGNEQIGQPRTVSYNLDWGRAQVGGSGTAQESTYTYQFTVPRYAPVAETVWRVTKVTIADDVAHARTVRNPGPAALSVTQIVDAEGPVAEQLYFDFDQPRSFYDDGSGVTLRYAVYVVDNSGFKKGKLTLTGPNGTRVSGTFQLIQDGSQWSCNGQVAWDPTWVTCSVPVTVPAGSPSGTWRVSRLDLTDSWGNTRTDTSPEGAAPVQVSRNEVLSASNFALTKTEVNNWRGPASTALTFRPQGVVGGLTSVDVELSWCSQSSHTPVVGDDGSASVEIVLHSSWMSSCSVNGVRLTDGAGNVALYGAAYGAPDLGLTVTRVKDEKAPVVLSATLPKATWTQQETEDAWGLGFDVTVEVDDFAKIQQFSATIYDSNGEPKGGMSGGEHDDGTGVFRLAVSTGRMEPGQYTIGFSLTDEAGNDSAWGYPNNAGTPIPNGPLVLTVVPD</sequence>
<dbReference type="OrthoDB" id="3954202at2"/>